<dbReference type="SUPFAM" id="SSF103647">
    <property type="entry name" value="TSP type-3 repeat"/>
    <property type="match status" value="4"/>
</dbReference>
<dbReference type="Gene3D" id="3.80.10.10">
    <property type="entry name" value="Ribonuclease Inhibitor"/>
    <property type="match status" value="1"/>
</dbReference>
<feature type="domain" description="Bacterial repeat" evidence="4">
    <location>
        <begin position="35"/>
        <end position="100"/>
    </location>
</feature>
<dbReference type="PANTHER" id="PTHR10199">
    <property type="entry name" value="THROMBOSPONDIN"/>
    <property type="match status" value="1"/>
</dbReference>
<feature type="compositionally biased region" description="Acidic residues" evidence="3">
    <location>
        <begin position="237"/>
        <end position="246"/>
    </location>
</feature>
<dbReference type="InterPro" id="IPR003367">
    <property type="entry name" value="Thrombospondin_3-like_rpt"/>
</dbReference>
<feature type="compositionally biased region" description="Acidic residues" evidence="3">
    <location>
        <begin position="169"/>
        <end position="179"/>
    </location>
</feature>
<dbReference type="GO" id="GO:0005509">
    <property type="term" value="F:calcium ion binding"/>
    <property type="evidence" value="ECO:0007669"/>
    <property type="project" value="InterPro"/>
</dbReference>
<evidence type="ECO:0000256" key="2">
    <source>
        <dbReference type="ARBA" id="ARBA00022837"/>
    </source>
</evidence>
<dbReference type="Pfam" id="PF18998">
    <property type="entry name" value="Flg_new_2"/>
    <property type="match status" value="1"/>
</dbReference>
<evidence type="ECO:0000313" key="6">
    <source>
        <dbReference type="Proteomes" id="UP000294749"/>
    </source>
</evidence>
<keyword evidence="6" id="KW-1185">Reference proteome</keyword>
<dbReference type="InterPro" id="IPR044060">
    <property type="entry name" value="Bacterial_rp_domain"/>
</dbReference>
<dbReference type="RefSeq" id="WP_133687183.1">
    <property type="nucleotide sequence ID" value="NZ_SOAY01000011.1"/>
</dbReference>
<feature type="region of interest" description="Disordered" evidence="3">
    <location>
        <begin position="109"/>
        <end position="147"/>
    </location>
</feature>
<sequence>MNKITLRTIFIVFLLFFVAYSCSTKDEVISYDLVTSVQPEEGGEVTPIEGNFISDTEVKITATATEGYFFKTWAGASLDSTNVINLRMDSDKQLTAIFEKLDMDGDGISDDLDECSDTPKGETVDAKGCSNSQKDTDGDGVTDDLDTCLNTPYGETIDSKGCSDSQKDTDDDGITDDLDQCQNTPDGETVDSRGCSETQVDTDGDTVTDDFDQCPNTPKGETVDSEGCSDSQKDTDGDGITDDLDQCDNTPNGETVDSRGCSETQVDTDGDTVSDDFDQCPNTLNGEAVDSQGCSYSQKDTDGDGITDDLDQCDNTPNGETVDPLGCSNTQTDTDNDGLADDLDTCPNTPDGEIVDSEGCSDSQKDSDGDGVFDDADQCIDTPNGETVDANGCSNSQVDNSAPEVINITISGITSTSFNVNWNLNEISKGYIQFGTSSGVYVASTAIENNFFDSHAQTIGGNNPFPLNSGTTYYWQIYVEDEYGNTGFSEEQTTTIAQEQSLTYVPDDAFEQYLIDSGYDDFMDDYVSTAILAEITTLSLNAWSVYGVSRRLITDFTGLQDFTSLQELVFSGMDELNSQNLDLTNNINLRKLTILDCSFFDGVDLSHNTLLEELIFRGDDGTCLTNVKNLDLINNQNLKTLKMFWAPVDNLNLVLSHAKSLENLIIGRLSDYNTYSLDLSNNINLRNLQIDDYLRLPEQINLRNGSNDKLESIIMSDWGVTSSHSVCLEVDNPIYVESILQISVNSGRTFNIVTDCND</sequence>
<dbReference type="SUPFAM" id="SSF52058">
    <property type="entry name" value="L domain-like"/>
    <property type="match status" value="1"/>
</dbReference>
<feature type="compositionally biased region" description="Acidic residues" evidence="3">
    <location>
        <begin position="303"/>
        <end position="312"/>
    </location>
</feature>
<keyword evidence="1" id="KW-0732">Signal</keyword>
<accession>A0A4R7K1P5</accession>
<feature type="region of interest" description="Disordered" evidence="3">
    <location>
        <begin position="159"/>
        <end position="376"/>
    </location>
</feature>
<dbReference type="Gene3D" id="4.10.1080.10">
    <property type="entry name" value="TSP type-3 repeat"/>
    <property type="match status" value="4"/>
</dbReference>
<feature type="compositionally biased region" description="Acidic residues" evidence="3">
    <location>
        <begin position="200"/>
        <end position="212"/>
    </location>
</feature>
<proteinExistence type="predicted"/>
<comment type="caution">
    <text evidence="5">The sequence shown here is derived from an EMBL/GenBank/DDBJ whole genome shotgun (WGS) entry which is preliminary data.</text>
</comment>
<feature type="compositionally biased region" description="Acidic residues" evidence="3">
    <location>
        <begin position="266"/>
        <end position="278"/>
    </location>
</feature>
<reference evidence="5 6" key="1">
    <citation type="submission" date="2019-03" db="EMBL/GenBank/DDBJ databases">
        <title>Genomic Encyclopedia of Archaeal and Bacterial Type Strains, Phase II (KMG-II): from individual species to whole genera.</title>
        <authorList>
            <person name="Goeker M."/>
        </authorList>
    </citation>
    <scope>NUCLEOTIDE SEQUENCE [LARGE SCALE GENOMIC DNA]</scope>
    <source>
        <strain evidence="5 6">DSM 25233</strain>
    </source>
</reference>
<dbReference type="AlphaFoldDB" id="A0A4R7K1P5"/>
<feature type="compositionally biased region" description="Acidic residues" evidence="3">
    <location>
        <begin position="334"/>
        <end position="344"/>
    </location>
</feature>
<dbReference type="OrthoDB" id="9813840at2"/>
<evidence type="ECO:0000256" key="3">
    <source>
        <dbReference type="SAM" id="MobiDB-lite"/>
    </source>
</evidence>
<dbReference type="InterPro" id="IPR032675">
    <property type="entry name" value="LRR_dom_sf"/>
</dbReference>
<dbReference type="PROSITE" id="PS51257">
    <property type="entry name" value="PROKAR_LIPOPROTEIN"/>
    <property type="match status" value="1"/>
</dbReference>
<organism evidence="5 6">
    <name type="scientific">Maribacter spongiicola</name>
    <dbReference type="NCBI Taxonomy" id="1206753"/>
    <lineage>
        <taxon>Bacteria</taxon>
        <taxon>Pseudomonadati</taxon>
        <taxon>Bacteroidota</taxon>
        <taxon>Flavobacteriia</taxon>
        <taxon>Flavobacteriales</taxon>
        <taxon>Flavobacteriaceae</taxon>
        <taxon>Maribacter</taxon>
    </lineage>
</organism>
<evidence type="ECO:0000313" key="5">
    <source>
        <dbReference type="EMBL" id="TDT44770.1"/>
    </source>
</evidence>
<dbReference type="EMBL" id="SOAY01000011">
    <property type="protein sequence ID" value="TDT44770.1"/>
    <property type="molecule type" value="Genomic_DNA"/>
</dbReference>
<dbReference type="PANTHER" id="PTHR10199:SF119">
    <property type="entry name" value="RE20510P"/>
    <property type="match status" value="1"/>
</dbReference>
<gene>
    <name evidence="5" type="ORF">CLV90_1848</name>
</gene>
<dbReference type="Proteomes" id="UP000294749">
    <property type="component" value="Unassembled WGS sequence"/>
</dbReference>
<name>A0A4R7K1P5_9FLAO</name>
<dbReference type="Pfam" id="PF02412">
    <property type="entry name" value="TSP_3"/>
    <property type="match status" value="6"/>
</dbReference>
<evidence type="ECO:0000256" key="1">
    <source>
        <dbReference type="ARBA" id="ARBA00022729"/>
    </source>
</evidence>
<protein>
    <submittedName>
        <fullName evidence="5">Thrombospondin type 3 repeat-containing protein</fullName>
    </submittedName>
</protein>
<dbReference type="GO" id="GO:0007155">
    <property type="term" value="P:cell adhesion"/>
    <property type="evidence" value="ECO:0007669"/>
    <property type="project" value="InterPro"/>
</dbReference>
<keyword evidence="2" id="KW-0106">Calcium</keyword>
<evidence type="ECO:0000259" key="4">
    <source>
        <dbReference type="Pfam" id="PF18998"/>
    </source>
</evidence>
<dbReference type="InterPro" id="IPR028974">
    <property type="entry name" value="TSP_type-3_rpt"/>
</dbReference>